<protein>
    <recommendedName>
        <fullName evidence="5">RNA-directed RNA polymerase</fullName>
        <ecNumber evidence="5">2.7.7.48</ecNumber>
    </recommendedName>
</protein>
<dbReference type="GO" id="GO:0000166">
    <property type="term" value="F:nucleotide binding"/>
    <property type="evidence" value="ECO:0007669"/>
    <property type="project" value="UniProtKB-KW"/>
</dbReference>
<sequence length="900" mass="101007">MRWNIFKSSPTPTPVESFAATAFSLDHSRGKQPVIVKLPQAPPRNPYYYQNHHKVNDFQYEDGRWRCGGFSCLNAYWQPEEPLEVEATCSSIFLPEDERITGEVKTEATVRLPYVQKQLTPVGAGVKLAQAPVEDDFVYSGNRLRRRGKETHILESIACEYFFDRENCGGKTSDEHVRRYLKVILGREVKVVGSHQVVVKIASATDQEVVDVYLSVEKAGRSLCVSLRLLNKLLLASMFKSKTQELLYSLKAKAMQYGNEVGMGLSYMTMVLSGTVVMAMTANFTEVNAFLAMGGPNGLARQKQSMAMAEGKMPEQYVPGFKGLLKYFVLGKLPEEVVLPRAKTLWGVSNTGIGVCVGSSEGLPLRADARLVMPTLDPSRGFGCEEGKRKMYRCWVPAVDGLWAAGVHANCVHNEEAALKMRTLGPTPDEPVNPDFEQTFKRLGRLLVKLQVERMTLEEVVASYTGRLRRRYQEAFDSLVEEPELGKYDRRLSAFLKAEKFNPLHKRSKPRMIMCRSPRFNLKLASYLKPVEHALWRRWKFGMGGVTPTRVVGKGLNGPRRAAILKEKMDSVGDCVVFEIDGKAFEAHVSLLQIDLEHSVYKAVFRKDKELNDLLNTQRKLIGKTVGGIRYEREGCRASGDFNTGLGNTLIMGSAVEAGLRLAVTELGPFKATYLADGDNALLFVDRIVAERLRTNFARYISSVCGHEMTVEKPVDVLEHITFGQCKPCFNGKEYVMVRHPLKTLSYAFSGYRHYDQSKFTGPLLKAVCQAELSLSRGIPLLEAYFAKALAKLASYRDLKDPTSFLEERLKYGHHSIPFKAGEHYWYKGCTDAARSSFAESWGICVEEQLLIEDQLSKSLDHWTPAEHFDSVLVGNGPDDETDLVGNRVDLFLGGRRLKE</sequence>
<dbReference type="GO" id="GO:0039694">
    <property type="term" value="P:viral RNA genome replication"/>
    <property type="evidence" value="ECO:0007669"/>
    <property type="project" value="InterPro"/>
</dbReference>
<evidence type="ECO:0000256" key="1">
    <source>
        <dbReference type="ARBA" id="ARBA00022484"/>
    </source>
</evidence>
<feature type="domain" description="RdRp catalytic" evidence="6">
    <location>
        <begin position="575"/>
        <end position="693"/>
    </location>
</feature>
<dbReference type="PROSITE" id="PS50507">
    <property type="entry name" value="RDRP_SSRNA_POS"/>
    <property type="match status" value="1"/>
</dbReference>
<keyword evidence="2 5" id="KW-0808">Transferase</keyword>
<keyword evidence="4 5" id="KW-0693">Viral RNA replication</keyword>
<dbReference type="SUPFAM" id="SSF56672">
    <property type="entry name" value="DNA/RNA polymerases"/>
    <property type="match status" value="1"/>
</dbReference>
<reference evidence="7" key="1">
    <citation type="journal article" date="2018" name="Front. Microbiol.">
        <title>Virome Characterization of a Collection of Sclerotinia sclerotiorum from Australia.</title>
        <authorList>
            <person name="Mu F."/>
            <person name="Xie J."/>
            <person name="Cheng S."/>
            <person name="You M.P."/>
            <person name="Barbetti M.J."/>
            <person name="Jia J."/>
            <person name="Wang Q."/>
            <person name="Cheng J."/>
            <person name="Fu Y."/>
            <person name="Chen T."/>
            <person name="Jiang D."/>
        </authorList>
    </citation>
    <scope>NUCLEOTIDE SEQUENCE</scope>
    <source>
        <strain evidence="7">SsULV2</strain>
    </source>
</reference>
<comment type="catalytic activity">
    <reaction evidence="5">
        <text>RNA(n) + a ribonucleoside 5'-triphosphate = RNA(n+1) + diphosphate</text>
        <dbReference type="Rhea" id="RHEA:21248"/>
        <dbReference type="Rhea" id="RHEA-COMP:14527"/>
        <dbReference type="Rhea" id="RHEA-COMP:17342"/>
        <dbReference type="ChEBI" id="CHEBI:33019"/>
        <dbReference type="ChEBI" id="CHEBI:61557"/>
        <dbReference type="ChEBI" id="CHEBI:140395"/>
        <dbReference type="EC" id="2.7.7.48"/>
    </reaction>
</comment>
<evidence type="ECO:0000313" key="7">
    <source>
        <dbReference type="EMBL" id="AWY11002.1"/>
    </source>
</evidence>
<dbReference type="EMBL" id="MF444273">
    <property type="protein sequence ID" value="AWY11002.1"/>
    <property type="molecule type" value="Genomic_RNA"/>
</dbReference>
<dbReference type="InterPro" id="IPR043502">
    <property type="entry name" value="DNA/RNA_pol_sf"/>
</dbReference>
<dbReference type="InterPro" id="IPR007094">
    <property type="entry name" value="RNA-dir_pol_PSvirus"/>
</dbReference>
<evidence type="ECO:0000256" key="2">
    <source>
        <dbReference type="ARBA" id="ARBA00022679"/>
    </source>
</evidence>
<dbReference type="CDD" id="cd23179">
    <property type="entry name" value="ps_ssRNAv_Tolivirales_RdRp"/>
    <property type="match status" value="1"/>
</dbReference>
<accession>A0A2Z4QKK7</accession>
<keyword evidence="3 5" id="KW-0548">Nucleotidyltransferase</keyword>
<dbReference type="GO" id="GO:0003968">
    <property type="term" value="F:RNA-directed RNA polymerase activity"/>
    <property type="evidence" value="ECO:0007669"/>
    <property type="project" value="UniProtKB-KW"/>
</dbReference>
<evidence type="ECO:0000256" key="5">
    <source>
        <dbReference type="RuleBase" id="RU363062"/>
    </source>
</evidence>
<evidence type="ECO:0000259" key="6">
    <source>
        <dbReference type="PROSITE" id="PS50507"/>
    </source>
</evidence>
<dbReference type="GO" id="GO:0003723">
    <property type="term" value="F:RNA binding"/>
    <property type="evidence" value="ECO:0007669"/>
    <property type="project" value="InterPro"/>
</dbReference>
<evidence type="ECO:0000256" key="3">
    <source>
        <dbReference type="ARBA" id="ARBA00022695"/>
    </source>
</evidence>
<organism evidence="7">
    <name type="scientific">Sclerotinia sclerotiorum umbra-like virus 2</name>
    <dbReference type="NCBI Taxonomy" id="2231770"/>
    <lineage>
        <taxon>Viruses</taxon>
        <taxon>Riboviria</taxon>
        <taxon>Orthornavirae</taxon>
        <taxon>Kitrinoviricota</taxon>
        <taxon>Tolucaviricetes</taxon>
        <taxon>Tolivirales</taxon>
        <taxon>Tombusviridae</taxon>
        <taxon>Calvusvirinae</taxon>
        <taxon>Umbravirus</taxon>
    </lineage>
</organism>
<name>A0A2Z4QKK7_9TOMB</name>
<evidence type="ECO:0000256" key="4">
    <source>
        <dbReference type="ARBA" id="ARBA00022953"/>
    </source>
</evidence>
<proteinExistence type="predicted"/>
<dbReference type="EC" id="2.7.7.48" evidence="5"/>
<keyword evidence="5" id="KW-0547">Nucleotide-binding</keyword>
<dbReference type="InterPro" id="IPR002166">
    <property type="entry name" value="RNA_pol_HCV"/>
</dbReference>
<keyword evidence="1 5" id="KW-0696">RNA-directed RNA polymerase</keyword>
<dbReference type="Pfam" id="PF00998">
    <property type="entry name" value="RdRP_3"/>
    <property type="match status" value="1"/>
</dbReference>